<dbReference type="SUPFAM" id="SSF56317">
    <property type="entry name" value="Carbon-nitrogen hydrolase"/>
    <property type="match status" value="1"/>
</dbReference>
<comment type="caution">
    <text evidence="3">The sequence shown here is derived from an EMBL/GenBank/DDBJ whole genome shotgun (WGS) entry which is preliminary data.</text>
</comment>
<feature type="domain" description="CN hydrolase" evidence="2">
    <location>
        <begin position="1"/>
        <end position="119"/>
    </location>
</feature>
<evidence type="ECO:0000313" key="3">
    <source>
        <dbReference type="EMBL" id="MPN37791.1"/>
    </source>
</evidence>
<organism evidence="3">
    <name type="scientific">bioreactor metagenome</name>
    <dbReference type="NCBI Taxonomy" id="1076179"/>
    <lineage>
        <taxon>unclassified sequences</taxon>
        <taxon>metagenomes</taxon>
        <taxon>ecological metagenomes</taxon>
    </lineage>
</organism>
<dbReference type="PANTHER" id="PTHR43674:SF16">
    <property type="entry name" value="CARBON-NITROGEN FAMILY, PUTATIVE (AFU_ORTHOLOGUE AFUA_5G02350)-RELATED"/>
    <property type="match status" value="1"/>
</dbReference>
<gene>
    <name evidence="3" type="ORF">SDC9_185312</name>
</gene>
<proteinExistence type="predicted"/>
<name>A0A645HFK6_9ZZZZ</name>
<dbReference type="InterPro" id="IPR036526">
    <property type="entry name" value="C-N_Hydrolase_sf"/>
</dbReference>
<evidence type="ECO:0000259" key="2">
    <source>
        <dbReference type="PROSITE" id="PS50263"/>
    </source>
</evidence>
<dbReference type="PROSITE" id="PS50263">
    <property type="entry name" value="CN_HYDROLASE"/>
    <property type="match status" value="1"/>
</dbReference>
<dbReference type="GO" id="GO:0016811">
    <property type="term" value="F:hydrolase activity, acting on carbon-nitrogen (but not peptide) bonds, in linear amides"/>
    <property type="evidence" value="ECO:0007669"/>
    <property type="project" value="TreeGrafter"/>
</dbReference>
<accession>A0A645HFK6</accession>
<dbReference type="Pfam" id="PF00795">
    <property type="entry name" value="CN_hydrolase"/>
    <property type="match status" value="1"/>
</dbReference>
<dbReference type="Gene3D" id="3.60.110.10">
    <property type="entry name" value="Carbon-nitrogen hydrolase"/>
    <property type="match status" value="1"/>
</dbReference>
<dbReference type="CDD" id="cd07197">
    <property type="entry name" value="nitrilase"/>
    <property type="match status" value="1"/>
</dbReference>
<dbReference type="PANTHER" id="PTHR43674">
    <property type="entry name" value="NITRILASE C965.09-RELATED"/>
    <property type="match status" value="1"/>
</dbReference>
<protein>
    <recommendedName>
        <fullName evidence="2">CN hydrolase domain-containing protein</fullName>
    </recommendedName>
</protein>
<dbReference type="InterPro" id="IPR050345">
    <property type="entry name" value="Aliph_Amidase/BUP"/>
</dbReference>
<evidence type="ECO:0000256" key="1">
    <source>
        <dbReference type="ARBA" id="ARBA00022801"/>
    </source>
</evidence>
<dbReference type="InterPro" id="IPR003010">
    <property type="entry name" value="C-N_Hydrolase"/>
</dbReference>
<sequence>MGEYRKIHTTLNEMKNGVSPGSFDQPVFKTDFGVVGVQICFDIEYEDGWRELRDKGVDIIFWPSAFSGGQMISTKAWENRCVTVSSAWKDTSRICDMTGEVIAETGRWNANFISGTVNLEKVFLHTWPAVSQFESIKKKYGRKIHIKTFHEEEWSVIESLSPDIYVADILREFNIKGRQQLLKEAASRQDELR</sequence>
<keyword evidence="1" id="KW-0378">Hydrolase</keyword>
<dbReference type="EMBL" id="VSSQ01092653">
    <property type="protein sequence ID" value="MPN37791.1"/>
    <property type="molecule type" value="Genomic_DNA"/>
</dbReference>
<reference evidence="3" key="1">
    <citation type="submission" date="2019-08" db="EMBL/GenBank/DDBJ databases">
        <authorList>
            <person name="Kucharzyk K."/>
            <person name="Murdoch R.W."/>
            <person name="Higgins S."/>
            <person name="Loffler F."/>
        </authorList>
    </citation>
    <scope>NUCLEOTIDE SEQUENCE</scope>
</reference>
<dbReference type="AlphaFoldDB" id="A0A645HFK6"/>